<dbReference type="EMBL" id="MARB01000003">
    <property type="protein sequence ID" value="ODJ89063.1"/>
    <property type="molecule type" value="Genomic_DNA"/>
</dbReference>
<dbReference type="AlphaFoldDB" id="A0A7Z0VP73"/>
<organism evidence="1 2">
    <name type="scientific">Candidatus Thiodiazotropha endolucinida</name>
    <dbReference type="NCBI Taxonomy" id="1655433"/>
    <lineage>
        <taxon>Bacteria</taxon>
        <taxon>Pseudomonadati</taxon>
        <taxon>Pseudomonadota</taxon>
        <taxon>Gammaproteobacteria</taxon>
        <taxon>Chromatiales</taxon>
        <taxon>Sedimenticolaceae</taxon>
        <taxon>Candidatus Thiodiazotropha</taxon>
    </lineage>
</organism>
<sequence>MRIVMPFAIVCGDWRPIAAYAASVRYSLDEGQRLEKKSGESDRQLISEVRLQA</sequence>
<evidence type="ECO:0000313" key="2">
    <source>
        <dbReference type="Proteomes" id="UP000094769"/>
    </source>
</evidence>
<keyword evidence="2" id="KW-1185">Reference proteome</keyword>
<evidence type="ECO:0000313" key="1">
    <source>
        <dbReference type="EMBL" id="ODJ89063.1"/>
    </source>
</evidence>
<dbReference type="Proteomes" id="UP000094769">
    <property type="component" value="Unassembled WGS sequence"/>
</dbReference>
<protein>
    <submittedName>
        <fullName evidence="1">Uncharacterized protein</fullName>
    </submittedName>
</protein>
<reference evidence="1 2" key="1">
    <citation type="submission" date="2016-06" db="EMBL/GenBank/DDBJ databases">
        <title>Genome sequence of endosymbiont of Candidatus Endolucinida thiodiazotropha.</title>
        <authorList>
            <person name="Poehlein A."/>
            <person name="Koenig S."/>
            <person name="Heiden S.E."/>
            <person name="Thuermer A."/>
            <person name="Voget S."/>
            <person name="Daniel R."/>
            <person name="Markert S."/>
            <person name="Gros O."/>
            <person name="Schweder T."/>
        </authorList>
    </citation>
    <scope>NUCLEOTIDE SEQUENCE [LARGE SCALE GENOMIC DNA]</scope>
    <source>
        <strain evidence="1 2">COS</strain>
    </source>
</reference>
<proteinExistence type="predicted"/>
<dbReference type="RefSeq" id="WP_154722994.1">
    <property type="nucleotide sequence ID" value="NZ_MARB01000003.1"/>
</dbReference>
<accession>A0A7Z0VP73</accession>
<gene>
    <name evidence="1" type="ORF">CODIS_06750</name>
</gene>
<comment type="caution">
    <text evidence="1">The sequence shown here is derived from an EMBL/GenBank/DDBJ whole genome shotgun (WGS) entry which is preliminary data.</text>
</comment>
<name>A0A7Z0VP73_9GAMM</name>